<sequence>MKIISYNVNGIRAALRKGFLEWLGAVSPDVVCLQEIKANEDQLDLSLFEAAGYKYNYWYSAQKKGYSGVAILSKTEPDTVVFGTGIDYMDFEGRNIRADFGDISIMSMYLPSGTNIQRLDFKLTYMADFQEYANALKKTHPNLIILGDYNICHEAIDIHNPVGLKNVSGFLPVEREWIGDFMKSGFIDSFREFNSEPDNYTWWSYRANARNNNKGWRLDYAMVASTLKERLSRSVILSEAKHSDHCPILIEVES</sequence>
<feature type="site" description="Transition state stabilizer" evidence="7">
    <location>
        <position position="150"/>
    </location>
</feature>
<dbReference type="InterPro" id="IPR036691">
    <property type="entry name" value="Endo/exonu/phosph_ase_sf"/>
</dbReference>
<name>A0A1N6NYI0_9FLAO</name>
<evidence type="ECO:0000313" key="9">
    <source>
        <dbReference type="EMBL" id="SIP97154.1"/>
    </source>
</evidence>
<dbReference type="PROSITE" id="PS51435">
    <property type="entry name" value="AP_NUCLEASE_F1_4"/>
    <property type="match status" value="1"/>
</dbReference>
<dbReference type="GO" id="GO:0004519">
    <property type="term" value="F:endonuclease activity"/>
    <property type="evidence" value="ECO:0007669"/>
    <property type="project" value="InterPro"/>
</dbReference>
<dbReference type="RefSeq" id="WP_076546454.1">
    <property type="nucleotide sequence ID" value="NZ_FTMA01000001.1"/>
</dbReference>
<dbReference type="InterPro" id="IPR004808">
    <property type="entry name" value="AP_endonuc_1"/>
</dbReference>
<comment type="cofactor">
    <cofactor evidence="6">
        <name>Mg(2+)</name>
        <dbReference type="ChEBI" id="CHEBI:18420"/>
    </cofactor>
    <cofactor evidence="6">
        <name>Mn(2+)</name>
        <dbReference type="ChEBI" id="CHEBI:29035"/>
    </cofactor>
    <text evidence="6">Probably binds two magnesium or manganese ions per subunit.</text>
</comment>
<dbReference type="GO" id="GO:0006281">
    <property type="term" value="P:DNA repair"/>
    <property type="evidence" value="ECO:0007669"/>
    <property type="project" value="InterPro"/>
</dbReference>
<feature type="active site" description="Proton donor/acceptor" evidence="5">
    <location>
        <position position="148"/>
    </location>
</feature>
<evidence type="ECO:0000256" key="5">
    <source>
        <dbReference type="PIRSR" id="PIRSR604808-1"/>
    </source>
</evidence>
<evidence type="ECO:0000256" key="4">
    <source>
        <dbReference type="ARBA" id="ARBA00022842"/>
    </source>
</evidence>
<feature type="active site" description="Proton acceptor" evidence="5">
    <location>
        <position position="245"/>
    </location>
</feature>
<dbReference type="EMBL" id="FTMA01000001">
    <property type="protein sequence ID" value="SIP97154.1"/>
    <property type="molecule type" value="Genomic_DNA"/>
</dbReference>
<accession>A0A1N6NYI0</accession>
<feature type="active site" evidence="5">
    <location>
        <position position="109"/>
    </location>
</feature>
<dbReference type="InterPro" id="IPR020847">
    <property type="entry name" value="AP_endonuclease_F1_BS"/>
</dbReference>
<gene>
    <name evidence="9" type="ORF">SAMN05421797_101192</name>
</gene>
<keyword evidence="3" id="KW-0378">Hydrolase</keyword>
<dbReference type="GO" id="GO:0046872">
    <property type="term" value="F:metal ion binding"/>
    <property type="evidence" value="ECO:0007669"/>
    <property type="project" value="UniProtKB-KW"/>
</dbReference>
<feature type="domain" description="Endonuclease/exonuclease/phosphatase" evidence="8">
    <location>
        <begin position="4"/>
        <end position="245"/>
    </location>
</feature>
<feature type="site" description="Interaction with DNA substrate" evidence="7">
    <location>
        <position position="245"/>
    </location>
</feature>
<feature type="binding site" evidence="6">
    <location>
        <position position="148"/>
    </location>
    <ligand>
        <name>Mg(2+)</name>
        <dbReference type="ChEBI" id="CHEBI:18420"/>
        <label>1</label>
    </ligand>
</feature>
<keyword evidence="10" id="KW-1185">Reference proteome</keyword>
<protein>
    <submittedName>
        <fullName evidence="9">Exodeoxyribonuclease-3</fullName>
    </submittedName>
</protein>
<dbReference type="Proteomes" id="UP000186953">
    <property type="component" value="Unassembled WGS sequence"/>
</dbReference>
<keyword evidence="6" id="KW-0464">Manganese</keyword>
<dbReference type="InterPro" id="IPR005135">
    <property type="entry name" value="Endo/exonuclease/phosphatase"/>
</dbReference>
<evidence type="ECO:0000256" key="3">
    <source>
        <dbReference type="ARBA" id="ARBA00022801"/>
    </source>
</evidence>
<keyword evidence="4 6" id="KW-0460">Magnesium</keyword>
<dbReference type="NCBIfam" id="TIGR00633">
    <property type="entry name" value="xth"/>
    <property type="match status" value="1"/>
</dbReference>
<dbReference type="Pfam" id="PF03372">
    <property type="entry name" value="Exo_endo_phos"/>
    <property type="match status" value="1"/>
</dbReference>
<feature type="binding site" evidence="6">
    <location>
        <position position="150"/>
    </location>
    <ligand>
        <name>Mg(2+)</name>
        <dbReference type="ChEBI" id="CHEBI:18420"/>
        <label>1</label>
    </ligand>
</feature>
<evidence type="ECO:0000256" key="7">
    <source>
        <dbReference type="PIRSR" id="PIRSR604808-3"/>
    </source>
</evidence>
<evidence type="ECO:0000259" key="8">
    <source>
        <dbReference type="Pfam" id="PF03372"/>
    </source>
</evidence>
<comment type="similarity">
    <text evidence="1">Belongs to the DNA repair enzymes AP/ExoA family.</text>
</comment>
<evidence type="ECO:0000313" key="10">
    <source>
        <dbReference type="Proteomes" id="UP000186953"/>
    </source>
</evidence>
<dbReference type="PROSITE" id="PS00726">
    <property type="entry name" value="AP_NUCLEASE_F1_1"/>
    <property type="match status" value="1"/>
</dbReference>
<dbReference type="Gene3D" id="3.60.10.10">
    <property type="entry name" value="Endonuclease/exonuclease/phosphatase"/>
    <property type="match status" value="1"/>
</dbReference>
<evidence type="ECO:0000256" key="1">
    <source>
        <dbReference type="ARBA" id="ARBA00007092"/>
    </source>
</evidence>
<feature type="binding site" evidence="6">
    <location>
        <position position="7"/>
    </location>
    <ligand>
        <name>Mg(2+)</name>
        <dbReference type="ChEBI" id="CHEBI:18420"/>
        <label>1</label>
    </ligand>
</feature>
<dbReference type="STRING" id="228959.SAMN05421797_101192"/>
<organism evidence="9 10">
    <name type="scientific">Maribacter ulvicola</name>
    <dbReference type="NCBI Taxonomy" id="228959"/>
    <lineage>
        <taxon>Bacteria</taxon>
        <taxon>Pseudomonadati</taxon>
        <taxon>Bacteroidota</taxon>
        <taxon>Flavobacteriia</taxon>
        <taxon>Flavobacteriales</taxon>
        <taxon>Flavobacteriaceae</taxon>
        <taxon>Maribacter</taxon>
    </lineage>
</organism>
<feature type="binding site" evidence="6">
    <location>
        <position position="244"/>
    </location>
    <ligand>
        <name>Mg(2+)</name>
        <dbReference type="ChEBI" id="CHEBI:18420"/>
        <label>1</label>
    </ligand>
</feature>
<dbReference type="FunFam" id="3.60.10.10:FF:000026">
    <property type="entry name" value="Exodeoxyribonuclease III"/>
    <property type="match status" value="1"/>
</dbReference>
<dbReference type="PANTHER" id="PTHR43250">
    <property type="entry name" value="EXODEOXYRIBONUCLEASE III"/>
    <property type="match status" value="1"/>
</dbReference>
<evidence type="ECO:0000256" key="6">
    <source>
        <dbReference type="PIRSR" id="PIRSR604808-2"/>
    </source>
</evidence>
<dbReference type="GO" id="GO:0008311">
    <property type="term" value="F:double-stranded DNA 3'-5' DNA exonuclease activity"/>
    <property type="evidence" value="ECO:0007669"/>
    <property type="project" value="InterPro"/>
</dbReference>
<evidence type="ECO:0000256" key="2">
    <source>
        <dbReference type="ARBA" id="ARBA00022723"/>
    </source>
</evidence>
<feature type="binding site" evidence="6">
    <location>
        <position position="35"/>
    </location>
    <ligand>
        <name>Mg(2+)</name>
        <dbReference type="ChEBI" id="CHEBI:18420"/>
        <label>1</label>
    </ligand>
</feature>
<dbReference type="OrthoDB" id="9803914at2"/>
<dbReference type="SUPFAM" id="SSF56219">
    <property type="entry name" value="DNase I-like"/>
    <property type="match status" value="1"/>
</dbReference>
<dbReference type="NCBIfam" id="TIGR00195">
    <property type="entry name" value="exoDNase_III"/>
    <property type="match status" value="1"/>
</dbReference>
<proteinExistence type="inferred from homology"/>
<feature type="binding site" evidence="6">
    <location>
        <position position="245"/>
    </location>
    <ligand>
        <name>Mg(2+)</name>
        <dbReference type="ChEBI" id="CHEBI:18420"/>
        <label>1</label>
    </ligand>
</feature>
<dbReference type="InterPro" id="IPR037493">
    <property type="entry name" value="ExoIII-like"/>
</dbReference>
<dbReference type="GO" id="GO:0003677">
    <property type="term" value="F:DNA binding"/>
    <property type="evidence" value="ECO:0007669"/>
    <property type="project" value="InterPro"/>
</dbReference>
<reference evidence="10" key="1">
    <citation type="submission" date="2017-01" db="EMBL/GenBank/DDBJ databases">
        <authorList>
            <person name="Varghese N."/>
            <person name="Submissions S."/>
        </authorList>
    </citation>
    <scope>NUCLEOTIDE SEQUENCE [LARGE SCALE GENOMIC DNA]</scope>
    <source>
        <strain evidence="10">DSM 15366</strain>
    </source>
</reference>
<dbReference type="PANTHER" id="PTHR43250:SF2">
    <property type="entry name" value="EXODEOXYRIBONUCLEASE III"/>
    <property type="match status" value="1"/>
</dbReference>
<dbReference type="AlphaFoldDB" id="A0A1N6NYI0"/>
<dbReference type="CDD" id="cd10281">
    <property type="entry name" value="Nape_like_AP-endo"/>
    <property type="match status" value="1"/>
</dbReference>
<feature type="site" description="Important for catalytic activity" evidence="7">
    <location>
        <position position="219"/>
    </location>
</feature>
<keyword evidence="2 6" id="KW-0479">Metal-binding</keyword>